<feature type="domain" description="RecF/RecN/SMC N-terminal" evidence="14">
    <location>
        <begin position="6"/>
        <end position="350"/>
    </location>
</feature>
<dbReference type="GO" id="GO:0000731">
    <property type="term" value="P:DNA synthesis involved in DNA repair"/>
    <property type="evidence" value="ECO:0007669"/>
    <property type="project" value="TreeGrafter"/>
</dbReference>
<evidence type="ECO:0000256" key="2">
    <source>
        <dbReference type="ARBA" id="ARBA00008016"/>
    </source>
</evidence>
<dbReference type="Gene3D" id="1.20.1050.90">
    <property type="entry name" value="RecF/RecN/SMC, N-terminal domain"/>
    <property type="match status" value="1"/>
</dbReference>
<dbReference type="Gene3D" id="3.40.50.300">
    <property type="entry name" value="P-loop containing nucleotide triphosphate hydrolases"/>
    <property type="match status" value="1"/>
</dbReference>
<comment type="caution">
    <text evidence="15">The sequence shown here is derived from an EMBL/GenBank/DDBJ whole genome shotgun (WGS) entry which is preliminary data.</text>
</comment>
<comment type="subcellular location">
    <subcellularLocation>
        <location evidence="1 12 13">Cytoplasm</location>
    </subcellularLocation>
</comment>
<dbReference type="PANTHER" id="PTHR32182">
    <property type="entry name" value="DNA REPLICATION AND REPAIR PROTEIN RECF"/>
    <property type="match status" value="1"/>
</dbReference>
<dbReference type="HAMAP" id="MF_00365">
    <property type="entry name" value="RecF"/>
    <property type="match status" value="1"/>
</dbReference>
<dbReference type="AlphaFoldDB" id="A0A1B7LBM2"/>
<evidence type="ECO:0000259" key="14">
    <source>
        <dbReference type="Pfam" id="PF02463"/>
    </source>
</evidence>
<reference evidence="15 16" key="1">
    <citation type="submission" date="2016-04" db="EMBL/GenBank/DDBJ databases">
        <authorList>
            <person name="Evans L.H."/>
            <person name="Alamgir A."/>
            <person name="Owens N."/>
            <person name="Weber N.D."/>
            <person name="Virtaneva K."/>
            <person name="Barbian K."/>
            <person name="Babar A."/>
            <person name="Rosenke K."/>
        </authorList>
    </citation>
    <scope>NUCLEOTIDE SEQUENCE [LARGE SCALE GENOMIC DNA]</scope>
    <source>
        <strain evidence="15 16">LMa1</strain>
    </source>
</reference>
<evidence type="ECO:0000256" key="9">
    <source>
        <dbReference type="ARBA" id="ARBA00023125"/>
    </source>
</evidence>
<evidence type="ECO:0000256" key="7">
    <source>
        <dbReference type="ARBA" id="ARBA00022763"/>
    </source>
</evidence>
<dbReference type="PROSITE" id="PS00617">
    <property type="entry name" value="RECF_1"/>
    <property type="match status" value="1"/>
</dbReference>
<dbReference type="GO" id="GO:0009432">
    <property type="term" value="P:SOS response"/>
    <property type="evidence" value="ECO:0007669"/>
    <property type="project" value="UniProtKB-UniRule"/>
</dbReference>
<dbReference type="NCBIfam" id="TIGR00611">
    <property type="entry name" value="recf"/>
    <property type="match status" value="1"/>
</dbReference>
<feature type="binding site" evidence="12">
    <location>
        <begin position="33"/>
        <end position="40"/>
    </location>
    <ligand>
        <name>ATP</name>
        <dbReference type="ChEBI" id="CHEBI:30616"/>
    </ligand>
</feature>
<dbReference type="GO" id="GO:0006302">
    <property type="term" value="P:double-strand break repair"/>
    <property type="evidence" value="ECO:0007669"/>
    <property type="project" value="TreeGrafter"/>
</dbReference>
<sequence>MKPVYVTGVQLNNFRNYQFISWQPRPGGCIIAGANAAGKTNLLEGIFFGLTGRSFRTNRERELIREGSQSVRVELKLTLTTGKMDTALSLTTGAKKTFTVNGNRAAPGQIPEIPPPVVFNPDHLSIIKGNPQERRRWLDQELGIFHPGYLFNWRRYQHALAQRNDLLRKIREKRSRPAGLSVWNEQVCHYGGMIMAARLSLLSRFTPLARDIYNQIAGRGEKLVISYRSSFPLSGLRESGDISRLMSGQLEEHLNEDLVRGQTGRGPHRDDLLFSLDGFDVRQYGSQGQQRSIILSLKLAQIELCRLDFKEYPVVLLDDVLSELDRMRREQLFSRLSGLTQSFITTSEEVHNKSSGVVYIRDGQIWEGE</sequence>
<gene>
    <name evidence="12" type="primary">recF</name>
    <name evidence="15" type="ORF">A6M21_14690</name>
</gene>
<keyword evidence="4 12" id="KW-0963">Cytoplasm</keyword>
<evidence type="ECO:0000256" key="11">
    <source>
        <dbReference type="ARBA" id="ARBA00023236"/>
    </source>
</evidence>
<dbReference type="SUPFAM" id="SSF52540">
    <property type="entry name" value="P-loop containing nucleoside triphosphate hydrolases"/>
    <property type="match status" value="1"/>
</dbReference>
<evidence type="ECO:0000256" key="12">
    <source>
        <dbReference type="HAMAP-Rule" id="MF_00365"/>
    </source>
</evidence>
<dbReference type="InterPro" id="IPR027417">
    <property type="entry name" value="P-loop_NTPase"/>
</dbReference>
<dbReference type="EMBL" id="LYVF01000189">
    <property type="protein sequence ID" value="OAT79890.1"/>
    <property type="molecule type" value="Genomic_DNA"/>
</dbReference>
<dbReference type="GO" id="GO:0003697">
    <property type="term" value="F:single-stranded DNA binding"/>
    <property type="evidence" value="ECO:0007669"/>
    <property type="project" value="UniProtKB-UniRule"/>
</dbReference>
<dbReference type="PANTHER" id="PTHR32182:SF0">
    <property type="entry name" value="DNA REPLICATION AND REPAIR PROTEIN RECF"/>
    <property type="match status" value="1"/>
</dbReference>
<keyword evidence="9 12" id="KW-0238">DNA-binding</keyword>
<keyword evidence="8 12" id="KW-0067">ATP-binding</keyword>
<dbReference type="InterPro" id="IPR018078">
    <property type="entry name" value="DNA-binding_RecF_CS"/>
</dbReference>
<keyword evidence="5 12" id="KW-0235">DNA replication</keyword>
<evidence type="ECO:0000256" key="13">
    <source>
        <dbReference type="RuleBase" id="RU000578"/>
    </source>
</evidence>
<accession>A0A1B7LBM2</accession>
<evidence type="ECO:0000313" key="15">
    <source>
        <dbReference type="EMBL" id="OAT79890.1"/>
    </source>
</evidence>
<proteinExistence type="inferred from homology"/>
<dbReference type="GO" id="GO:0006260">
    <property type="term" value="P:DNA replication"/>
    <property type="evidence" value="ECO:0007669"/>
    <property type="project" value="UniProtKB-UniRule"/>
</dbReference>
<dbReference type="Proteomes" id="UP000078532">
    <property type="component" value="Unassembled WGS sequence"/>
</dbReference>
<dbReference type="PROSITE" id="PS00618">
    <property type="entry name" value="RECF_2"/>
    <property type="match status" value="1"/>
</dbReference>
<organism evidence="15 16">
    <name type="scientific">Desulfotomaculum copahuensis</name>
    <dbReference type="NCBI Taxonomy" id="1838280"/>
    <lineage>
        <taxon>Bacteria</taxon>
        <taxon>Bacillati</taxon>
        <taxon>Bacillota</taxon>
        <taxon>Clostridia</taxon>
        <taxon>Eubacteriales</taxon>
        <taxon>Desulfotomaculaceae</taxon>
        <taxon>Desulfotomaculum</taxon>
    </lineage>
</organism>
<evidence type="ECO:0000256" key="3">
    <source>
        <dbReference type="ARBA" id="ARBA00020170"/>
    </source>
</evidence>
<keyword evidence="16" id="KW-1185">Reference proteome</keyword>
<evidence type="ECO:0000313" key="16">
    <source>
        <dbReference type="Proteomes" id="UP000078532"/>
    </source>
</evidence>
<dbReference type="GO" id="GO:0005524">
    <property type="term" value="F:ATP binding"/>
    <property type="evidence" value="ECO:0007669"/>
    <property type="project" value="UniProtKB-UniRule"/>
</dbReference>
<keyword evidence="6 12" id="KW-0547">Nucleotide-binding</keyword>
<name>A0A1B7LBM2_9FIRM</name>
<keyword evidence="11 12" id="KW-0742">SOS response</keyword>
<evidence type="ECO:0000256" key="8">
    <source>
        <dbReference type="ARBA" id="ARBA00022840"/>
    </source>
</evidence>
<evidence type="ECO:0000256" key="6">
    <source>
        <dbReference type="ARBA" id="ARBA00022741"/>
    </source>
</evidence>
<comment type="function">
    <text evidence="12 13">The RecF protein is involved in DNA metabolism; it is required for DNA replication and normal SOS inducibility. RecF binds preferentially to single-stranded, linear DNA. It also seems to bind ATP.</text>
</comment>
<dbReference type="InterPro" id="IPR003395">
    <property type="entry name" value="RecF/RecN/SMC_N"/>
</dbReference>
<keyword evidence="7 12" id="KW-0227">DNA damage</keyword>
<dbReference type="STRING" id="1838280.A6M21_14690"/>
<keyword evidence="10 12" id="KW-0234">DNA repair</keyword>
<evidence type="ECO:0000256" key="5">
    <source>
        <dbReference type="ARBA" id="ARBA00022705"/>
    </source>
</evidence>
<dbReference type="InterPro" id="IPR001238">
    <property type="entry name" value="DNA-binding_RecF"/>
</dbReference>
<comment type="similarity">
    <text evidence="2 12 13">Belongs to the RecF family.</text>
</comment>
<evidence type="ECO:0000256" key="1">
    <source>
        <dbReference type="ARBA" id="ARBA00004496"/>
    </source>
</evidence>
<evidence type="ECO:0000256" key="4">
    <source>
        <dbReference type="ARBA" id="ARBA00022490"/>
    </source>
</evidence>
<evidence type="ECO:0000256" key="10">
    <source>
        <dbReference type="ARBA" id="ARBA00023204"/>
    </source>
</evidence>
<dbReference type="GO" id="GO:0005737">
    <property type="term" value="C:cytoplasm"/>
    <property type="evidence" value="ECO:0007669"/>
    <property type="project" value="UniProtKB-SubCell"/>
</dbReference>
<dbReference type="InterPro" id="IPR042174">
    <property type="entry name" value="RecF_2"/>
</dbReference>
<dbReference type="Pfam" id="PF02463">
    <property type="entry name" value="SMC_N"/>
    <property type="match status" value="1"/>
</dbReference>
<protein>
    <recommendedName>
        <fullName evidence="3 12">DNA replication and repair protein RecF</fullName>
    </recommendedName>
</protein>